<keyword evidence="3" id="KW-1185">Reference proteome</keyword>
<proteinExistence type="predicted"/>
<dbReference type="GO" id="GO:0016787">
    <property type="term" value="F:hydrolase activity"/>
    <property type="evidence" value="ECO:0007669"/>
    <property type="project" value="InterPro"/>
</dbReference>
<dbReference type="SUPFAM" id="SSF53474">
    <property type="entry name" value="alpha/beta-Hydrolases"/>
    <property type="match status" value="1"/>
</dbReference>
<dbReference type="InterPro" id="IPR003140">
    <property type="entry name" value="PLipase/COase/thioEstase"/>
</dbReference>
<organism evidence="2 3">
    <name type="scientific">Acholeplasma brassicae</name>
    <dbReference type="NCBI Taxonomy" id="61635"/>
    <lineage>
        <taxon>Bacteria</taxon>
        <taxon>Bacillati</taxon>
        <taxon>Mycoplasmatota</taxon>
        <taxon>Mollicutes</taxon>
        <taxon>Acholeplasmatales</taxon>
        <taxon>Acholeplasmataceae</taxon>
        <taxon>Acholeplasma</taxon>
    </lineage>
</organism>
<dbReference type="RefSeq" id="WP_030005342.1">
    <property type="nucleotide sequence ID" value="NC_022549.1"/>
</dbReference>
<feature type="domain" description="Phospholipase/carboxylesterase/thioesterase" evidence="1">
    <location>
        <begin position="9"/>
        <end position="193"/>
    </location>
</feature>
<protein>
    <submittedName>
        <fullName evidence="2">Phospholipase/carboxylesterase family protein</fullName>
    </submittedName>
</protein>
<dbReference type="HOGENOM" id="CLU_049413_6_1_14"/>
<sequence>MNHIYLKGNNQKTLILLHGTGGSEQDLIPLAKTIDKNANILSLRGNVKEGHMNRFFRRLAFGVFDLEDVTYRSNEALDFIIEASTRYGFDIKQTTAIGYSNGANLLLSMLFLKEVPFEQLILSHPMLTYKDKKPLKQQTKTLITYGNNDPMTSLVETQYLIKLMDEALVLTTFSHQNGHQLTNEEVREMSRFYQS</sequence>
<dbReference type="Proteomes" id="UP000032737">
    <property type="component" value="Chromosome"/>
</dbReference>
<gene>
    <name evidence="2" type="ORF">BN85314610</name>
</gene>
<dbReference type="STRING" id="61635.BN85314610"/>
<accession>U4KPT4</accession>
<dbReference type="AlphaFoldDB" id="U4KPT4"/>
<dbReference type="OrthoDB" id="9796570at2"/>
<reference evidence="2 3" key="1">
    <citation type="journal article" date="2013" name="J. Mol. Microbiol. Biotechnol.">
        <title>Analysis of the Complete Genomes of Acholeplasma brassicae , A. palmae and A. laidlawii and Their Comparison to the Obligate Parasites from ' Candidatus Phytoplasma'.</title>
        <authorList>
            <person name="Kube M."/>
            <person name="Siewert C."/>
            <person name="Migdoll A.M."/>
            <person name="Duduk B."/>
            <person name="Holz S."/>
            <person name="Rabus R."/>
            <person name="Seemuller E."/>
            <person name="Mitrovic J."/>
            <person name="Muller I."/>
            <person name="Buttner C."/>
            <person name="Reinhardt R."/>
        </authorList>
    </citation>
    <scope>NUCLEOTIDE SEQUENCE [LARGE SCALE GENOMIC DNA]</scope>
    <source>
        <strain evidence="3">0502</strain>
    </source>
</reference>
<evidence type="ECO:0000259" key="1">
    <source>
        <dbReference type="Pfam" id="PF02230"/>
    </source>
</evidence>
<dbReference type="Gene3D" id="3.40.50.1820">
    <property type="entry name" value="alpha/beta hydrolase"/>
    <property type="match status" value="1"/>
</dbReference>
<evidence type="ECO:0000313" key="3">
    <source>
        <dbReference type="Proteomes" id="UP000032737"/>
    </source>
</evidence>
<evidence type="ECO:0000313" key="2">
    <source>
        <dbReference type="EMBL" id="CCV66482.1"/>
    </source>
</evidence>
<name>U4KPT4_9MOLU</name>
<dbReference type="EMBL" id="FO681348">
    <property type="protein sequence ID" value="CCV66482.1"/>
    <property type="molecule type" value="Genomic_DNA"/>
</dbReference>
<dbReference type="InterPro" id="IPR029058">
    <property type="entry name" value="AB_hydrolase_fold"/>
</dbReference>
<dbReference type="KEGG" id="abra:BN85314610"/>
<dbReference type="Pfam" id="PF02230">
    <property type="entry name" value="Abhydrolase_2"/>
    <property type="match status" value="1"/>
</dbReference>